<comment type="function">
    <text evidence="5 11">Specifically methylates the uridine in position 2552 of 23S rRNA at the 2'-O position of the ribose in the fully assembled 50S ribosomal subunit.</text>
</comment>
<comment type="catalytic activity">
    <reaction evidence="10 11">
        <text>uridine(2552) in 23S rRNA + S-adenosyl-L-methionine = 2'-O-methyluridine(2552) in 23S rRNA + S-adenosyl-L-homocysteine + H(+)</text>
        <dbReference type="Rhea" id="RHEA:42720"/>
        <dbReference type="Rhea" id="RHEA-COMP:10202"/>
        <dbReference type="Rhea" id="RHEA-COMP:10203"/>
        <dbReference type="ChEBI" id="CHEBI:15378"/>
        <dbReference type="ChEBI" id="CHEBI:57856"/>
        <dbReference type="ChEBI" id="CHEBI:59789"/>
        <dbReference type="ChEBI" id="CHEBI:65315"/>
        <dbReference type="ChEBI" id="CHEBI:74478"/>
        <dbReference type="EC" id="2.1.1.166"/>
    </reaction>
</comment>
<protein>
    <recommendedName>
        <fullName evidence="7 11">Ribosomal RNA large subunit methyltransferase E</fullName>
        <ecNumber evidence="6 11">2.1.1.166</ecNumber>
    </recommendedName>
    <alternativeName>
        <fullName evidence="9 11">23S rRNA Um2552 methyltransferase</fullName>
    </alternativeName>
    <alternativeName>
        <fullName evidence="8 11">rRNA (uridine-2'-O-)-methyltransferase</fullName>
    </alternativeName>
</protein>
<evidence type="ECO:0000313" key="14">
    <source>
        <dbReference type="EMBL" id="KTD58346.1"/>
    </source>
</evidence>
<feature type="domain" description="Ribosomal RNA methyltransferase FtsJ" evidence="13">
    <location>
        <begin position="28"/>
        <end position="204"/>
    </location>
</feature>
<evidence type="ECO:0000256" key="4">
    <source>
        <dbReference type="ARBA" id="ARBA00022691"/>
    </source>
</evidence>
<sequence>MKRTKSSKRWLQEHFDDVYVKKAQAEGYRSRAVYKLKEVDDKESLLKPGMTVVDLGAAPGGWTQYVSEQLKGSGHIIALDILPMDALPDVHFILGDFREEEVFQKLINLIPERSVDLLLSDMAPNMSGSKAIDIPRAMYLVELAFDFAEKMLKPGGAMLTKVFHGSGFDDLVKQARSSFEKVVIRKPLASRARSKETYLLAKGYNL</sequence>
<feature type="active site" description="Proton acceptor" evidence="11 12">
    <location>
        <position position="161"/>
    </location>
</feature>
<dbReference type="InterPro" id="IPR015507">
    <property type="entry name" value="rRNA-MeTfrase_E"/>
</dbReference>
<dbReference type="Pfam" id="PF01728">
    <property type="entry name" value="FtsJ"/>
    <property type="match status" value="1"/>
</dbReference>
<feature type="binding site" evidence="11">
    <location>
        <position position="121"/>
    </location>
    <ligand>
        <name>S-adenosyl-L-methionine</name>
        <dbReference type="ChEBI" id="CHEBI:59789"/>
    </ligand>
</feature>
<dbReference type="FunFam" id="3.40.50.150:FF:000005">
    <property type="entry name" value="Ribosomal RNA large subunit methyltransferase E"/>
    <property type="match status" value="1"/>
</dbReference>
<dbReference type="Gene3D" id="3.40.50.150">
    <property type="entry name" value="Vaccinia Virus protein VP39"/>
    <property type="match status" value="1"/>
</dbReference>
<dbReference type="SUPFAM" id="SSF53335">
    <property type="entry name" value="S-adenosyl-L-methionine-dependent methyltransferases"/>
    <property type="match status" value="1"/>
</dbReference>
<dbReference type="GO" id="GO:0005737">
    <property type="term" value="C:cytoplasm"/>
    <property type="evidence" value="ECO:0007669"/>
    <property type="project" value="UniProtKB-SubCell"/>
</dbReference>
<dbReference type="EC" id="2.1.1.166" evidence="6 11"/>
<reference evidence="14 15" key="1">
    <citation type="submission" date="2015-11" db="EMBL/GenBank/DDBJ databases">
        <title>Genomic analysis of 38 Legionella species identifies large and diverse effector repertoires.</title>
        <authorList>
            <person name="Burstein D."/>
            <person name="Amaro F."/>
            <person name="Zusman T."/>
            <person name="Lifshitz Z."/>
            <person name="Cohen O."/>
            <person name="Gilbert J.A."/>
            <person name="Pupko T."/>
            <person name="Shuman H.A."/>
            <person name="Segal G."/>
        </authorList>
    </citation>
    <scope>NUCLEOTIDE SEQUENCE [LARGE SCALE GENOMIC DNA]</scope>
    <source>
        <strain evidence="14 15">Mt.St.Helens-4</strain>
    </source>
</reference>
<keyword evidence="3 11" id="KW-0808">Transferase</keyword>
<feature type="binding site" evidence="11">
    <location>
        <position position="60"/>
    </location>
    <ligand>
        <name>S-adenosyl-L-methionine</name>
        <dbReference type="ChEBI" id="CHEBI:59789"/>
    </ligand>
</feature>
<evidence type="ECO:0000256" key="3">
    <source>
        <dbReference type="ARBA" id="ARBA00022679"/>
    </source>
</evidence>
<dbReference type="STRING" id="28087.Lsai_0953"/>
<comment type="subcellular location">
    <subcellularLocation>
        <location evidence="11">Cytoplasm</location>
    </subcellularLocation>
</comment>
<evidence type="ECO:0000256" key="10">
    <source>
        <dbReference type="ARBA" id="ARBA00048970"/>
    </source>
</evidence>
<dbReference type="PATRIC" id="fig|28087.4.peg.1017"/>
<dbReference type="PIRSF" id="PIRSF005461">
    <property type="entry name" value="23S_rRNA_mtase"/>
    <property type="match status" value="1"/>
</dbReference>
<dbReference type="NCBIfam" id="NF008390">
    <property type="entry name" value="PRK11188.1"/>
    <property type="match status" value="1"/>
</dbReference>
<dbReference type="InterPro" id="IPR050082">
    <property type="entry name" value="RNA_methyltr_RlmE"/>
</dbReference>
<feature type="binding site" evidence="11">
    <location>
        <position position="96"/>
    </location>
    <ligand>
        <name>S-adenosyl-L-methionine</name>
        <dbReference type="ChEBI" id="CHEBI:59789"/>
    </ligand>
</feature>
<evidence type="ECO:0000256" key="12">
    <source>
        <dbReference type="PIRSR" id="PIRSR005461-1"/>
    </source>
</evidence>
<evidence type="ECO:0000256" key="11">
    <source>
        <dbReference type="HAMAP-Rule" id="MF_01547"/>
    </source>
</evidence>
<feature type="binding site" evidence="11">
    <location>
        <position position="80"/>
    </location>
    <ligand>
        <name>S-adenosyl-L-methionine</name>
        <dbReference type="ChEBI" id="CHEBI:59789"/>
    </ligand>
</feature>
<evidence type="ECO:0000256" key="8">
    <source>
        <dbReference type="ARBA" id="ARBA00041995"/>
    </source>
</evidence>
<dbReference type="GO" id="GO:0051301">
    <property type="term" value="P:cell division"/>
    <property type="evidence" value="ECO:0007669"/>
    <property type="project" value="UniProtKB-KW"/>
</dbReference>
<keyword evidence="11" id="KW-0963">Cytoplasm</keyword>
<dbReference type="InterPro" id="IPR002877">
    <property type="entry name" value="RNA_MeTrfase_FtsJ_dom"/>
</dbReference>
<evidence type="ECO:0000259" key="13">
    <source>
        <dbReference type="Pfam" id="PF01728"/>
    </source>
</evidence>
<evidence type="ECO:0000256" key="9">
    <source>
        <dbReference type="ARBA" id="ARBA00042745"/>
    </source>
</evidence>
<evidence type="ECO:0000256" key="7">
    <source>
        <dbReference type="ARBA" id="ARBA00041129"/>
    </source>
</evidence>
<dbReference type="HAMAP" id="MF_01547">
    <property type="entry name" value="RNA_methyltr_E"/>
    <property type="match status" value="1"/>
</dbReference>
<dbReference type="InterPro" id="IPR029063">
    <property type="entry name" value="SAM-dependent_MTases_sf"/>
</dbReference>
<keyword evidence="2 11" id="KW-0489">Methyltransferase</keyword>
<name>A0A0W0YN82_9GAMM</name>
<dbReference type="PANTHER" id="PTHR10920">
    <property type="entry name" value="RIBOSOMAL RNA METHYLTRANSFERASE"/>
    <property type="match status" value="1"/>
</dbReference>
<evidence type="ECO:0000256" key="6">
    <source>
        <dbReference type="ARBA" id="ARBA00038861"/>
    </source>
</evidence>
<dbReference type="eggNOG" id="COG0293">
    <property type="taxonomic scope" value="Bacteria"/>
</dbReference>
<dbReference type="EMBL" id="LNYV01000013">
    <property type="protein sequence ID" value="KTD58346.1"/>
    <property type="molecule type" value="Genomic_DNA"/>
</dbReference>
<comment type="caution">
    <text evidence="14">The sequence shown here is derived from an EMBL/GenBank/DDBJ whole genome shotgun (WGS) entry which is preliminary data.</text>
</comment>
<evidence type="ECO:0000256" key="2">
    <source>
        <dbReference type="ARBA" id="ARBA00022603"/>
    </source>
</evidence>
<dbReference type="OrthoDB" id="9790080at2"/>
<proteinExistence type="inferred from homology"/>
<evidence type="ECO:0000256" key="1">
    <source>
        <dbReference type="ARBA" id="ARBA00022552"/>
    </source>
</evidence>
<evidence type="ECO:0000256" key="5">
    <source>
        <dbReference type="ARBA" id="ARBA00037569"/>
    </source>
</evidence>
<dbReference type="PANTHER" id="PTHR10920:SF18">
    <property type="entry name" value="RRNA METHYLTRANSFERASE 2, MITOCHONDRIAL"/>
    <property type="match status" value="1"/>
</dbReference>
<accession>A0A0W0YN82</accession>
<keyword evidence="1 11" id="KW-0698">rRNA processing</keyword>
<dbReference type="AlphaFoldDB" id="A0A0W0YN82"/>
<keyword evidence="4 11" id="KW-0949">S-adenosyl-L-methionine</keyword>
<feature type="binding site" evidence="11">
    <location>
        <position position="62"/>
    </location>
    <ligand>
        <name>S-adenosyl-L-methionine</name>
        <dbReference type="ChEBI" id="CHEBI:59789"/>
    </ligand>
</feature>
<organism evidence="14 15">
    <name type="scientific">Legionella sainthelensi</name>
    <dbReference type="NCBI Taxonomy" id="28087"/>
    <lineage>
        <taxon>Bacteria</taxon>
        <taxon>Pseudomonadati</taxon>
        <taxon>Pseudomonadota</taxon>
        <taxon>Gammaproteobacteria</taxon>
        <taxon>Legionellales</taxon>
        <taxon>Legionellaceae</taxon>
        <taxon>Legionella</taxon>
    </lineage>
</organism>
<dbReference type="Proteomes" id="UP000054621">
    <property type="component" value="Unassembled WGS sequence"/>
</dbReference>
<dbReference type="RefSeq" id="WP_027272521.1">
    <property type="nucleotide sequence ID" value="NZ_CAAAJE010000002.1"/>
</dbReference>
<keyword evidence="14" id="KW-0132">Cell division</keyword>
<keyword evidence="14" id="KW-0131">Cell cycle</keyword>
<comment type="similarity">
    <text evidence="11">Belongs to the class I-like SAM-binding methyltransferase superfamily. RNA methyltransferase RlmE family.</text>
</comment>
<evidence type="ECO:0000313" key="15">
    <source>
        <dbReference type="Proteomes" id="UP000054621"/>
    </source>
</evidence>
<gene>
    <name evidence="11 14" type="primary">rrmJ</name>
    <name evidence="11" type="synonym">ftsJ</name>
    <name evidence="11" type="synonym">rlmE</name>
    <name evidence="14" type="ORF">Lsai_0953</name>
</gene>
<dbReference type="GO" id="GO:0008650">
    <property type="term" value="F:rRNA (uridine-2'-O-)-methyltransferase activity"/>
    <property type="evidence" value="ECO:0007669"/>
    <property type="project" value="UniProtKB-UniRule"/>
</dbReference>